<name>A0A1H3ZYV4_9BACT</name>
<dbReference type="InterPro" id="IPR007541">
    <property type="entry name" value="Uncharacterised_BSP"/>
</dbReference>
<keyword evidence="2" id="KW-1185">Reference proteome</keyword>
<gene>
    <name evidence="1" type="ORF">SAMN05192529_112114</name>
</gene>
<reference evidence="1 2" key="1">
    <citation type="submission" date="2016-10" db="EMBL/GenBank/DDBJ databases">
        <authorList>
            <person name="de Groot N.N."/>
        </authorList>
    </citation>
    <scope>NUCLEOTIDE SEQUENCE [LARGE SCALE GENOMIC DNA]</scope>
    <source>
        <strain evidence="1 2">Vu-144</strain>
    </source>
</reference>
<dbReference type="OrthoDB" id="5134860at2"/>
<dbReference type="Proteomes" id="UP000199041">
    <property type="component" value="Unassembled WGS sequence"/>
</dbReference>
<accession>A0A1H3ZYV4</accession>
<sequence>MSQPNYAHLNVLPALKKKVKLFYPLPHNYRFLKTRYLRCFNFLLISLIAITNVKSQSSSANWASELPATLKGEWYHPATGSCTFGFYDRGAVFEGRFWQYDSLQKSKKSIHLYLTSEYGQKAVLECSLSNDKLKLSTSSEKNLPKVSYFRFREQCSIKHNLPAIARPGFSKDTVYFNYYSQNAVGGQISVGVKSLILSIGTNYYLQIQNNGMVHVAIPVKRPTLLEVTLSSTYNKEPVKIMMVPGSEITLLETNGQLHYGGAGSLLALEMQPLFEKQHYGSGLDILSLIKGKLQANQKPTPAQYKQQFLTIREDLLKHLDSVKSAGQISPLSYQIGRYNIIYAVADALLHYTEKTKDGWYAENSEHTNDVNSINAALPSDYFDFLKGLDNDEAIISPAFRDFVESIRNPNQHTDYPPLDNIGMDTIGHIAPQTLAKDLLPLQHLDPPLTASQRQLLQDVLNLTDSAAIQKFVSQHQQEFITLSTDYYLIYILDTVPNFLLARCRQQFGWKPGILTDILAPGNLTQQFLSQGQTGIPEEYFKGPNQKFSNPFIAATLLERLQEIKNTSTQISAAQAMQTNQHAINYNSEAEWMDIHPEQFISCDTIRRNGLTLIFAINQIGFSQQIKDSMIKTFFAVYPKQMQAYNKEAAKKVIFVMDSACPLLAATVHNVVRFQPKWFNTNPKDYDVVTHEVMHIIQHYQKNNYSPRWLSEGIADYVRQIYGLHNVDANWSMPPLINGMHYTNSYRITARFLYWITEHKDKDFVRVVDKMLRDDSYSSAVWQERTGKELDQLWSAYTENPQIDLQQLHSY</sequence>
<dbReference type="STRING" id="551991.SAMN05192529_112114"/>
<dbReference type="RefSeq" id="WP_091398433.1">
    <property type="nucleotide sequence ID" value="NZ_FNQY01000012.1"/>
</dbReference>
<organism evidence="1 2">
    <name type="scientific">Arachidicoccus rhizosphaerae</name>
    <dbReference type="NCBI Taxonomy" id="551991"/>
    <lineage>
        <taxon>Bacteria</taxon>
        <taxon>Pseudomonadati</taxon>
        <taxon>Bacteroidota</taxon>
        <taxon>Chitinophagia</taxon>
        <taxon>Chitinophagales</taxon>
        <taxon>Chitinophagaceae</taxon>
        <taxon>Arachidicoccus</taxon>
    </lineage>
</organism>
<dbReference type="EMBL" id="FNQY01000012">
    <property type="protein sequence ID" value="SEA28738.1"/>
    <property type="molecule type" value="Genomic_DNA"/>
</dbReference>
<dbReference type="Pfam" id="PF04450">
    <property type="entry name" value="BSP"/>
    <property type="match status" value="1"/>
</dbReference>
<evidence type="ECO:0000313" key="2">
    <source>
        <dbReference type="Proteomes" id="UP000199041"/>
    </source>
</evidence>
<evidence type="ECO:0000313" key="1">
    <source>
        <dbReference type="EMBL" id="SEA28738.1"/>
    </source>
</evidence>
<dbReference type="PANTHER" id="PTHR33321">
    <property type="match status" value="1"/>
</dbReference>
<dbReference type="PANTHER" id="PTHR33321:SF12">
    <property type="entry name" value="PLANT BASIC SECRETORY PROTEIN (BSP) FAMILY PROTEIN"/>
    <property type="match status" value="1"/>
</dbReference>
<dbReference type="AlphaFoldDB" id="A0A1H3ZYV4"/>
<protein>
    <submittedName>
        <fullName evidence="1">Peptidase</fullName>
    </submittedName>
</protein>
<proteinExistence type="predicted"/>